<keyword evidence="1" id="KW-0472">Membrane</keyword>
<sequence>MKFANGSGKLEVCIREEEKKDMEGAADEPVSVQIIQYDHEPRSRNRSSEETEYTFLQRPQQLFNSETTCLSEKDDSKDIFQPVLAENENPSMVVKATVCVIASIIMVICLCFLFA</sequence>
<evidence type="ECO:0000313" key="3">
    <source>
        <dbReference type="Proteomes" id="UP000746747"/>
    </source>
</evidence>
<gene>
    <name evidence="2" type="ORF">CJOHNSTONI_LOCUS9549</name>
</gene>
<evidence type="ECO:0000313" key="2">
    <source>
        <dbReference type="EMBL" id="CAG9539998.1"/>
    </source>
</evidence>
<comment type="caution">
    <text evidence="2">The sequence shown here is derived from an EMBL/GenBank/DDBJ whole genome shotgun (WGS) entry which is preliminary data.</text>
</comment>
<reference evidence="2" key="1">
    <citation type="submission" date="2021-09" db="EMBL/GenBank/DDBJ databases">
        <authorList>
            <consortium name="Pathogen Informatics"/>
        </authorList>
    </citation>
    <scope>NUCLEOTIDE SEQUENCE</scope>
</reference>
<evidence type="ECO:0000256" key="1">
    <source>
        <dbReference type="SAM" id="Phobius"/>
    </source>
</evidence>
<dbReference type="Proteomes" id="UP000746747">
    <property type="component" value="Unassembled WGS sequence"/>
</dbReference>
<name>A0A8J2MUQ6_9BILA</name>
<dbReference type="OrthoDB" id="5854649at2759"/>
<protein>
    <submittedName>
        <fullName evidence="2">Uncharacterized protein</fullName>
    </submittedName>
</protein>
<feature type="transmembrane region" description="Helical" evidence="1">
    <location>
        <begin position="92"/>
        <end position="114"/>
    </location>
</feature>
<keyword evidence="3" id="KW-1185">Reference proteome</keyword>
<keyword evidence="1" id="KW-1133">Transmembrane helix</keyword>
<dbReference type="AlphaFoldDB" id="A0A8J2MUQ6"/>
<organism evidence="2 3">
    <name type="scientific">Cercopithifilaria johnstoni</name>
    <dbReference type="NCBI Taxonomy" id="2874296"/>
    <lineage>
        <taxon>Eukaryota</taxon>
        <taxon>Metazoa</taxon>
        <taxon>Ecdysozoa</taxon>
        <taxon>Nematoda</taxon>
        <taxon>Chromadorea</taxon>
        <taxon>Rhabditida</taxon>
        <taxon>Spirurina</taxon>
        <taxon>Spiruromorpha</taxon>
        <taxon>Filarioidea</taxon>
        <taxon>Onchocercidae</taxon>
        <taxon>Cercopithifilaria</taxon>
    </lineage>
</organism>
<accession>A0A8J2MUQ6</accession>
<keyword evidence="1" id="KW-0812">Transmembrane</keyword>
<dbReference type="EMBL" id="CAKAEH010001872">
    <property type="protein sequence ID" value="CAG9539998.1"/>
    <property type="molecule type" value="Genomic_DNA"/>
</dbReference>
<proteinExistence type="predicted"/>